<dbReference type="Pfam" id="PF01451">
    <property type="entry name" value="LMWPc"/>
    <property type="match status" value="1"/>
</dbReference>
<sequence length="169" mass="18499">MADEPARVGVLFVCHANMCRSPLAEGLFRHLATQRGVLERFEIDSAGVQAIEGCPPHELSRAIAAEHGFALSGEGRQLFREDLSRFDHVVVMDRSNYATLERLAAPSAFGSLANYEAQIRLLRAVANPRARGRDLDVPDPIGGGPARYAEVYTILREACSALLDELTPR</sequence>
<keyword evidence="4" id="KW-0904">Protein phosphatase</keyword>
<dbReference type="EMBL" id="ABCS01000043">
    <property type="protein sequence ID" value="EDM77599.1"/>
    <property type="molecule type" value="Genomic_DNA"/>
</dbReference>
<dbReference type="PANTHER" id="PTHR11717">
    <property type="entry name" value="LOW MOLECULAR WEIGHT PROTEIN TYROSINE PHOSPHATASE"/>
    <property type="match status" value="1"/>
</dbReference>
<evidence type="ECO:0000256" key="3">
    <source>
        <dbReference type="ARBA" id="ARBA00022801"/>
    </source>
</evidence>
<evidence type="ECO:0000256" key="4">
    <source>
        <dbReference type="ARBA" id="ARBA00022912"/>
    </source>
</evidence>
<gene>
    <name evidence="7" type="ORF">PPSIR1_02903</name>
</gene>
<dbReference type="STRING" id="391625.PPSIR1_02903"/>
<dbReference type="InterPro" id="IPR023485">
    <property type="entry name" value="Ptyr_pPase"/>
</dbReference>
<dbReference type="PANTHER" id="PTHR11717:SF7">
    <property type="entry name" value="LOW MOLECULAR WEIGHT PHOSPHOTYROSINE PROTEIN PHOSPHATASE"/>
    <property type="match status" value="1"/>
</dbReference>
<dbReference type="AlphaFoldDB" id="A6G951"/>
<evidence type="ECO:0000256" key="1">
    <source>
        <dbReference type="ARBA" id="ARBA00011063"/>
    </source>
</evidence>
<dbReference type="OrthoDB" id="9784339at2"/>
<feature type="active site" description="Proton donor" evidence="5">
    <location>
        <position position="139"/>
    </location>
</feature>
<feature type="domain" description="Phosphotyrosine protein phosphatase I" evidence="6">
    <location>
        <begin position="8"/>
        <end position="165"/>
    </location>
</feature>
<name>A6G951_9BACT</name>
<dbReference type="EC" id="3.1.3.48" evidence="2"/>
<dbReference type="InterPro" id="IPR017867">
    <property type="entry name" value="Tyr_phospatase_low_mol_wt"/>
</dbReference>
<dbReference type="Gene3D" id="3.40.50.2300">
    <property type="match status" value="1"/>
</dbReference>
<protein>
    <recommendedName>
        <fullName evidence="2">protein-tyrosine-phosphatase</fullName>
        <ecNumber evidence="2">3.1.3.48</ecNumber>
    </recommendedName>
</protein>
<evidence type="ECO:0000313" key="7">
    <source>
        <dbReference type="EMBL" id="EDM77599.1"/>
    </source>
</evidence>
<evidence type="ECO:0000259" key="6">
    <source>
        <dbReference type="SMART" id="SM00226"/>
    </source>
</evidence>
<feature type="active site" evidence="5">
    <location>
        <position position="20"/>
    </location>
</feature>
<keyword evidence="8" id="KW-1185">Reference proteome</keyword>
<dbReference type="eggNOG" id="COG0394">
    <property type="taxonomic scope" value="Bacteria"/>
</dbReference>
<dbReference type="SUPFAM" id="SSF52788">
    <property type="entry name" value="Phosphotyrosine protein phosphatases I"/>
    <property type="match status" value="1"/>
</dbReference>
<comment type="similarity">
    <text evidence="1">Belongs to the low molecular weight phosphotyrosine protein phosphatase family.</text>
</comment>
<comment type="caution">
    <text evidence="7">The sequence shown here is derived from an EMBL/GenBank/DDBJ whole genome shotgun (WGS) entry which is preliminary data.</text>
</comment>
<dbReference type="GO" id="GO:0004725">
    <property type="term" value="F:protein tyrosine phosphatase activity"/>
    <property type="evidence" value="ECO:0007669"/>
    <property type="project" value="UniProtKB-EC"/>
</dbReference>
<keyword evidence="3" id="KW-0378">Hydrolase</keyword>
<feature type="active site" description="Nucleophile" evidence="5">
    <location>
        <position position="14"/>
    </location>
</feature>
<dbReference type="InterPro" id="IPR036196">
    <property type="entry name" value="Ptyr_pPase_sf"/>
</dbReference>
<evidence type="ECO:0000256" key="5">
    <source>
        <dbReference type="PIRSR" id="PIRSR617867-1"/>
    </source>
</evidence>
<evidence type="ECO:0000256" key="2">
    <source>
        <dbReference type="ARBA" id="ARBA00013064"/>
    </source>
</evidence>
<accession>A6G951</accession>
<dbReference type="PRINTS" id="PR00719">
    <property type="entry name" value="LMWPTPASE"/>
</dbReference>
<evidence type="ECO:0000313" key="8">
    <source>
        <dbReference type="Proteomes" id="UP000005801"/>
    </source>
</evidence>
<dbReference type="Proteomes" id="UP000005801">
    <property type="component" value="Unassembled WGS sequence"/>
</dbReference>
<reference evidence="7 8" key="1">
    <citation type="submission" date="2007-06" db="EMBL/GenBank/DDBJ databases">
        <authorList>
            <person name="Shimkets L."/>
            <person name="Ferriera S."/>
            <person name="Johnson J."/>
            <person name="Kravitz S."/>
            <person name="Beeson K."/>
            <person name="Sutton G."/>
            <person name="Rogers Y.-H."/>
            <person name="Friedman R."/>
            <person name="Frazier M."/>
            <person name="Venter J.C."/>
        </authorList>
    </citation>
    <scope>NUCLEOTIDE SEQUENCE [LARGE SCALE GENOMIC DNA]</scope>
    <source>
        <strain evidence="7 8">SIR-1</strain>
    </source>
</reference>
<dbReference type="InterPro" id="IPR050438">
    <property type="entry name" value="LMW_PTPase"/>
</dbReference>
<dbReference type="SMART" id="SM00226">
    <property type="entry name" value="LMWPc"/>
    <property type="match status" value="1"/>
</dbReference>
<dbReference type="RefSeq" id="WP_006973246.1">
    <property type="nucleotide sequence ID" value="NZ_ABCS01000043.1"/>
</dbReference>
<organism evidence="7 8">
    <name type="scientific">Plesiocystis pacifica SIR-1</name>
    <dbReference type="NCBI Taxonomy" id="391625"/>
    <lineage>
        <taxon>Bacteria</taxon>
        <taxon>Pseudomonadati</taxon>
        <taxon>Myxococcota</taxon>
        <taxon>Polyangia</taxon>
        <taxon>Nannocystales</taxon>
        <taxon>Nannocystaceae</taxon>
        <taxon>Plesiocystis</taxon>
    </lineage>
</organism>
<proteinExistence type="inferred from homology"/>
<dbReference type="CDD" id="cd16343">
    <property type="entry name" value="LMWPTP"/>
    <property type="match status" value="1"/>
</dbReference>